<dbReference type="HOGENOM" id="CLU_331155_0_0_3"/>
<sequence>MGACTPPPRKLEVSMYQPLQTCFRRDLVIDEVVKAGVKSYRIKDPASGETFEFGEEEFFLCQLMDGALTPRQIIEAFEARFGLKMSEEDFEPFCRQIGEYGLLERYSERRQTTATIVVSEAQPFAAGGAFEDTGEPGQGKKPKSDMPYKWYYPELAPVFVLFARLLEPFHLLFKLAFLLLIPTVPLTLITILNNQILFFQDFSEYYSPIDGLTKHMVNILVVNSISKVAQAVVASHYGVAVEQFGLQMLFGFFPRFTVGKGPLFRQLTREQQIWTFATPILVRLLLFVLGGLTWYLNHGSTNSMSAWAVSLCYMAFVDTVLDSNPLWPSDAYGVVVAYYRLPPSLFKRNRQIVERLLRLQWLPDTIPLGDRLRMTFFALVGEVVWLAFFAYITLHSAEALQKLVPDLLGEGLGILLFCLPFPFAIHWWLLVRDKTRTSKKASSSSPLGSDQAAITPAGKPDHLQLPEGEQANLQLASQASDGILEAPGSAPPRFGGGVNLWEVFRKGLPWLVLAAFVVILMLPYTYHYGGAIQLLPPRQQPIAVEVEGVLDKLYFKGGDQKLIKAGTTLALLRSVDTQNQVNTGLSDVRTREAALITAQEELRKLLSMPRPEEVQVARDQVSVARQEVSVAKSQLVTAKSKADFSAREAERNLKLSKEGVVSDQVYENAKREAETERIGVETAQESLASAGQRLEQAQSNLRLVMAGPHPQEISAARSKVEQERAELKRVQDQYAYYRQQLNFTKVVMPFNGYIITPNLDWKVGSRMQVGDVLGVAQHASRITGTIQMPEYQAGDGFKPGGEVEVKLWAYPTRSFAGKVASIEPVATSYNKNDPQNVTKSVEYGADPTELLKSTTRYVNVVVDFPQAKAEMKPGMTGYAKVTGETQPVFQAFSHPLVRFVTVELWSWLP</sequence>
<dbReference type="EMBL" id="BA000045">
    <property type="protein sequence ID" value="BAC89845.1"/>
    <property type="molecule type" value="Genomic_DNA"/>
</dbReference>
<feature type="transmembrane region" description="Helical" evidence="4">
    <location>
        <begin position="508"/>
        <end position="526"/>
    </location>
</feature>
<reference evidence="5 6" key="1">
    <citation type="journal article" date="2003" name="DNA Res.">
        <title>Complete genome structure of Gloeobacter violaceus PCC 7421, a cyanobacterium that lacks thylakoids.</title>
        <authorList>
            <person name="Nakamura Y."/>
            <person name="Kaneko T."/>
            <person name="Sato S."/>
            <person name="Mimuro M."/>
            <person name="Miyashita H."/>
            <person name="Tsuchiya T."/>
            <person name="Sasamoto S."/>
            <person name="Watanabe A."/>
            <person name="Kawashima K."/>
            <person name="Kishida Y."/>
            <person name="Kiyokawa C."/>
            <person name="Kohara M."/>
            <person name="Matsumoto M."/>
            <person name="Matsuno A."/>
            <person name="Nakazaki N."/>
            <person name="Shimpo S."/>
            <person name="Takeuchi C."/>
            <person name="Yamada M."/>
            <person name="Tabata S."/>
        </authorList>
    </citation>
    <scope>NUCLEOTIDE SEQUENCE [LARGE SCALE GENOMIC DNA]</scope>
    <source>
        <strain evidence="6">ATCC 29082 / PCC 7421</strain>
    </source>
</reference>
<dbReference type="EnsemblBacteria" id="BAC89845">
    <property type="protein sequence ID" value="BAC89845"/>
    <property type="gene ID" value="BAC89845"/>
</dbReference>
<accession>Q7NJC8</accession>
<keyword evidence="6" id="KW-1185">Reference proteome</keyword>
<evidence type="ECO:0000256" key="3">
    <source>
        <dbReference type="SAM" id="Coils"/>
    </source>
</evidence>
<keyword evidence="4" id="KW-1133">Transmembrane helix</keyword>
<organism evidence="5 6">
    <name type="scientific">Gloeobacter violaceus (strain ATCC 29082 / PCC 7421)</name>
    <dbReference type="NCBI Taxonomy" id="251221"/>
    <lineage>
        <taxon>Bacteria</taxon>
        <taxon>Bacillati</taxon>
        <taxon>Cyanobacteriota</taxon>
        <taxon>Cyanophyceae</taxon>
        <taxon>Gloeobacterales</taxon>
        <taxon>Gloeobacteraceae</taxon>
        <taxon>Gloeobacter</taxon>
    </lineage>
</organism>
<evidence type="ECO:0000256" key="2">
    <source>
        <dbReference type="ARBA" id="ARBA00023054"/>
    </source>
</evidence>
<dbReference type="GO" id="GO:0030313">
    <property type="term" value="C:cell envelope"/>
    <property type="evidence" value="ECO:0007669"/>
    <property type="project" value="UniProtKB-SubCell"/>
</dbReference>
<name>Q7NJC8_GLOVI</name>
<feature type="transmembrane region" description="Helical" evidence="4">
    <location>
        <begin position="374"/>
        <end position="392"/>
    </location>
</feature>
<comment type="subcellular location">
    <subcellularLocation>
        <location evidence="1">Cell envelope</location>
    </subcellularLocation>
</comment>
<dbReference type="InParanoid" id="Q7NJC8"/>
<feature type="transmembrane region" description="Helical" evidence="4">
    <location>
        <begin position="172"/>
        <end position="192"/>
    </location>
</feature>
<dbReference type="Proteomes" id="UP000000557">
    <property type="component" value="Chromosome"/>
</dbReference>
<evidence type="ECO:0000313" key="5">
    <source>
        <dbReference type="EMBL" id="BAC89845.1"/>
    </source>
</evidence>
<protein>
    <submittedName>
        <fullName evidence="5">Glr1904 protein</fullName>
    </submittedName>
</protein>
<dbReference type="PhylomeDB" id="Q7NJC8"/>
<evidence type="ECO:0000256" key="4">
    <source>
        <dbReference type="SAM" id="Phobius"/>
    </source>
</evidence>
<proteinExistence type="predicted"/>
<dbReference type="OrthoDB" id="9800613at2"/>
<feature type="coiled-coil region" evidence="3">
    <location>
        <begin position="680"/>
        <end position="740"/>
    </location>
</feature>
<feature type="transmembrane region" description="Helical" evidence="4">
    <location>
        <begin position="273"/>
        <end position="296"/>
    </location>
</feature>
<dbReference type="STRING" id="251221.gene:10759396"/>
<keyword evidence="4" id="KW-0812">Transmembrane</keyword>
<feature type="transmembrane region" description="Helical" evidence="4">
    <location>
        <begin position="412"/>
        <end position="431"/>
    </location>
</feature>
<dbReference type="InterPro" id="IPR050465">
    <property type="entry name" value="UPF0194_transport"/>
</dbReference>
<keyword evidence="2 3" id="KW-0175">Coiled coil</keyword>
<gene>
    <name evidence="5" type="ordered locus">glr1904</name>
</gene>
<dbReference type="AlphaFoldDB" id="Q7NJC8"/>
<dbReference type="Gene3D" id="1.10.287.470">
    <property type="entry name" value="Helix hairpin bin"/>
    <property type="match status" value="1"/>
</dbReference>
<dbReference type="PANTHER" id="PTHR32347:SF23">
    <property type="entry name" value="BLL5650 PROTEIN"/>
    <property type="match status" value="1"/>
</dbReference>
<dbReference type="eggNOG" id="COG0845">
    <property type="taxonomic scope" value="Bacteria"/>
</dbReference>
<dbReference type="Gene3D" id="2.40.30.170">
    <property type="match status" value="1"/>
</dbReference>
<evidence type="ECO:0000256" key="1">
    <source>
        <dbReference type="ARBA" id="ARBA00004196"/>
    </source>
</evidence>
<dbReference type="KEGG" id="gvi:glr1904"/>
<keyword evidence="4" id="KW-0472">Membrane</keyword>
<evidence type="ECO:0000313" key="6">
    <source>
        <dbReference type="Proteomes" id="UP000000557"/>
    </source>
</evidence>
<dbReference type="PANTHER" id="PTHR32347">
    <property type="entry name" value="EFFLUX SYSTEM COMPONENT YKNX-RELATED"/>
    <property type="match status" value="1"/>
</dbReference>
<reference evidence="5 6" key="2">
    <citation type="journal article" date="2003" name="DNA Res.">
        <title>Complete genome structure of Gloeobacter violaceus PCC 7421, a cyanobacterium that lacks thylakoids (supplement).</title>
        <authorList>
            <person name="Nakamura Y."/>
            <person name="Kaneko T."/>
            <person name="Sato S."/>
            <person name="Mimuro M."/>
            <person name="Miyashita H."/>
            <person name="Tsuchiya T."/>
            <person name="Sasamoto S."/>
            <person name="Watanabe A."/>
            <person name="Kawashima K."/>
            <person name="Kishida Y."/>
            <person name="Kiyokawa C."/>
            <person name="Kohara M."/>
            <person name="Matsumoto M."/>
            <person name="Matsuno A."/>
            <person name="Nakazaki N."/>
            <person name="Shimpo S."/>
            <person name="Takeuchi C."/>
            <person name="Yamada M."/>
            <person name="Tabata S."/>
        </authorList>
    </citation>
    <scope>NUCLEOTIDE SEQUENCE [LARGE SCALE GENOMIC DNA]</scope>
    <source>
        <strain evidence="6">ATCC 29082 / PCC 7421</strain>
    </source>
</reference>